<evidence type="ECO:0000256" key="6">
    <source>
        <dbReference type="ARBA" id="ARBA00022982"/>
    </source>
</evidence>
<dbReference type="EMBL" id="SHNN01000001">
    <property type="protein sequence ID" value="MCX2979550.1"/>
    <property type="molecule type" value="Genomic_DNA"/>
</dbReference>
<sequence>MLGVLMSQLATAQDLAAGKVAYGICASCHGAAGEGRAAMNSPALAGQDADYLARQLNHFKSGIRGAAPGDTFGAQMRGMAGTLASDEAVTAVAAYLASLPAAVSTETLEADMRNGENQYNAYCGACHGAQAQGNPALNSPRLAGLDRQYLARQLQNYAAGIRGNHADDRYGRQMKMMATVLPDDKAVADVLAFIVSQGSAQ</sequence>
<dbReference type="SUPFAM" id="SSF46626">
    <property type="entry name" value="Cytochrome c"/>
    <property type="match status" value="2"/>
</dbReference>
<dbReference type="InterPro" id="IPR050597">
    <property type="entry name" value="Cytochrome_c_Oxidase_Subunit"/>
</dbReference>
<dbReference type="Proteomes" id="UP001143362">
    <property type="component" value="Unassembled WGS sequence"/>
</dbReference>
<dbReference type="InterPro" id="IPR036909">
    <property type="entry name" value="Cyt_c-like_dom_sf"/>
</dbReference>
<evidence type="ECO:0000256" key="1">
    <source>
        <dbReference type="ARBA" id="ARBA00004418"/>
    </source>
</evidence>
<gene>
    <name evidence="10" type="ORF">EYC98_01595</name>
</gene>
<feature type="domain" description="Cytochrome c" evidence="9">
    <location>
        <begin position="13"/>
        <end position="100"/>
    </location>
</feature>
<name>A0ABT3TCJ2_9GAMM</name>
<dbReference type="Gene3D" id="1.10.760.10">
    <property type="entry name" value="Cytochrome c-like domain"/>
    <property type="match status" value="2"/>
</dbReference>
<keyword evidence="2" id="KW-0813">Transport</keyword>
<protein>
    <submittedName>
        <fullName evidence="10">C-type cytochrome</fullName>
    </submittedName>
</protein>
<evidence type="ECO:0000256" key="2">
    <source>
        <dbReference type="ARBA" id="ARBA00022448"/>
    </source>
</evidence>
<evidence type="ECO:0000256" key="8">
    <source>
        <dbReference type="PROSITE-ProRule" id="PRU00433"/>
    </source>
</evidence>
<keyword evidence="11" id="KW-1185">Reference proteome</keyword>
<accession>A0ABT3TCJ2</accession>
<keyword evidence="6" id="KW-0249">Electron transport</keyword>
<comment type="caution">
    <text evidence="10">The sequence shown here is derived from an EMBL/GenBank/DDBJ whole genome shotgun (WGS) entry which is preliminary data.</text>
</comment>
<dbReference type="InterPro" id="IPR009056">
    <property type="entry name" value="Cyt_c-like_dom"/>
</dbReference>
<dbReference type="PROSITE" id="PS51007">
    <property type="entry name" value="CYTC"/>
    <property type="match status" value="2"/>
</dbReference>
<comment type="subcellular location">
    <subcellularLocation>
        <location evidence="1">Periplasm</location>
    </subcellularLocation>
</comment>
<evidence type="ECO:0000259" key="9">
    <source>
        <dbReference type="PROSITE" id="PS51007"/>
    </source>
</evidence>
<evidence type="ECO:0000313" key="10">
    <source>
        <dbReference type="EMBL" id="MCX2979550.1"/>
    </source>
</evidence>
<evidence type="ECO:0000256" key="7">
    <source>
        <dbReference type="ARBA" id="ARBA00023004"/>
    </source>
</evidence>
<keyword evidence="7 8" id="KW-0408">Iron</keyword>
<evidence type="ECO:0000256" key="3">
    <source>
        <dbReference type="ARBA" id="ARBA00022617"/>
    </source>
</evidence>
<keyword evidence="4 8" id="KW-0479">Metal-binding</keyword>
<evidence type="ECO:0000256" key="5">
    <source>
        <dbReference type="ARBA" id="ARBA00022764"/>
    </source>
</evidence>
<evidence type="ECO:0000313" key="11">
    <source>
        <dbReference type="Proteomes" id="UP001143362"/>
    </source>
</evidence>
<feature type="domain" description="Cytochrome c" evidence="9">
    <location>
        <begin position="110"/>
        <end position="198"/>
    </location>
</feature>
<keyword evidence="3 8" id="KW-0349">Heme</keyword>
<evidence type="ECO:0000256" key="4">
    <source>
        <dbReference type="ARBA" id="ARBA00022723"/>
    </source>
</evidence>
<reference evidence="10" key="1">
    <citation type="submission" date="2019-02" db="EMBL/GenBank/DDBJ databases">
        <authorList>
            <person name="Li S.-H."/>
        </authorList>
    </citation>
    <scope>NUCLEOTIDE SEQUENCE</scope>
    <source>
        <strain evidence="10">IMCC14734</strain>
    </source>
</reference>
<dbReference type="PIRSF" id="PIRSF000005">
    <property type="entry name" value="Cytochrome_c4"/>
    <property type="match status" value="1"/>
</dbReference>
<organism evidence="10 11">
    <name type="scientific">Candidatus Litorirhabdus singularis</name>
    <dbReference type="NCBI Taxonomy" id="2518993"/>
    <lineage>
        <taxon>Bacteria</taxon>
        <taxon>Pseudomonadati</taxon>
        <taxon>Pseudomonadota</taxon>
        <taxon>Gammaproteobacteria</taxon>
        <taxon>Cellvibrionales</taxon>
        <taxon>Halieaceae</taxon>
        <taxon>Candidatus Litorirhabdus</taxon>
    </lineage>
</organism>
<dbReference type="Pfam" id="PF00034">
    <property type="entry name" value="Cytochrom_C"/>
    <property type="match status" value="2"/>
</dbReference>
<dbReference type="PANTHER" id="PTHR33751">
    <property type="entry name" value="CBB3-TYPE CYTOCHROME C OXIDASE SUBUNIT FIXP"/>
    <property type="match status" value="1"/>
</dbReference>
<dbReference type="PANTHER" id="PTHR33751:SF9">
    <property type="entry name" value="CYTOCHROME C4"/>
    <property type="match status" value="1"/>
</dbReference>
<proteinExistence type="predicted"/>
<keyword evidence="5" id="KW-0574">Periplasm</keyword>
<dbReference type="InterPro" id="IPR024167">
    <property type="entry name" value="Cytochrome_c4-like"/>
</dbReference>